<organism evidence="4 5">
    <name type="scientific">Conexibacter arvalis</name>
    <dbReference type="NCBI Taxonomy" id="912552"/>
    <lineage>
        <taxon>Bacteria</taxon>
        <taxon>Bacillati</taxon>
        <taxon>Actinomycetota</taxon>
        <taxon>Thermoleophilia</taxon>
        <taxon>Solirubrobacterales</taxon>
        <taxon>Conexibacteraceae</taxon>
        <taxon>Conexibacter</taxon>
    </lineage>
</organism>
<comment type="caution">
    <text evidence="4">The sequence shown here is derived from an EMBL/GenBank/DDBJ whole genome shotgun (WGS) entry which is preliminary data.</text>
</comment>
<dbReference type="PROSITE" id="PS01081">
    <property type="entry name" value="HTH_TETR_1"/>
    <property type="match status" value="1"/>
</dbReference>
<dbReference type="SUPFAM" id="SSF46689">
    <property type="entry name" value="Homeodomain-like"/>
    <property type="match status" value="1"/>
</dbReference>
<dbReference type="InterPro" id="IPR023772">
    <property type="entry name" value="DNA-bd_HTH_TetR-type_CS"/>
</dbReference>
<dbReference type="Gene3D" id="1.10.357.10">
    <property type="entry name" value="Tetracycline Repressor, domain 2"/>
    <property type="match status" value="1"/>
</dbReference>
<dbReference type="InterPro" id="IPR009057">
    <property type="entry name" value="Homeodomain-like_sf"/>
</dbReference>
<keyword evidence="1 2" id="KW-0238">DNA-binding</keyword>
<dbReference type="GO" id="GO:0003700">
    <property type="term" value="F:DNA-binding transcription factor activity"/>
    <property type="evidence" value="ECO:0007669"/>
    <property type="project" value="TreeGrafter"/>
</dbReference>
<name>A0A840IAK7_9ACTN</name>
<dbReference type="PROSITE" id="PS50977">
    <property type="entry name" value="HTH_TETR_2"/>
    <property type="match status" value="1"/>
</dbReference>
<dbReference type="PANTHER" id="PTHR30055:SF226">
    <property type="entry name" value="HTH-TYPE TRANSCRIPTIONAL REGULATOR PKSA"/>
    <property type="match status" value="1"/>
</dbReference>
<dbReference type="EMBL" id="JACHNU010000001">
    <property type="protein sequence ID" value="MBB4661947.1"/>
    <property type="molecule type" value="Genomic_DNA"/>
</dbReference>
<evidence type="ECO:0000256" key="2">
    <source>
        <dbReference type="PROSITE-ProRule" id="PRU00335"/>
    </source>
</evidence>
<dbReference type="GO" id="GO:0000976">
    <property type="term" value="F:transcription cis-regulatory region binding"/>
    <property type="evidence" value="ECO:0007669"/>
    <property type="project" value="TreeGrafter"/>
</dbReference>
<dbReference type="PANTHER" id="PTHR30055">
    <property type="entry name" value="HTH-TYPE TRANSCRIPTIONAL REGULATOR RUTR"/>
    <property type="match status" value="1"/>
</dbReference>
<evidence type="ECO:0000259" key="3">
    <source>
        <dbReference type="PROSITE" id="PS50977"/>
    </source>
</evidence>
<accession>A0A840IAK7</accession>
<dbReference type="Pfam" id="PF00440">
    <property type="entry name" value="TetR_N"/>
    <property type="match status" value="1"/>
</dbReference>
<evidence type="ECO:0000256" key="1">
    <source>
        <dbReference type="ARBA" id="ARBA00023125"/>
    </source>
</evidence>
<protein>
    <submittedName>
        <fullName evidence="4">AcrR family transcriptional regulator</fullName>
    </submittedName>
</protein>
<dbReference type="SUPFAM" id="SSF48498">
    <property type="entry name" value="Tetracyclin repressor-like, C-terminal domain"/>
    <property type="match status" value="1"/>
</dbReference>
<dbReference type="InterPro" id="IPR036271">
    <property type="entry name" value="Tet_transcr_reg_TetR-rel_C_sf"/>
</dbReference>
<sequence length="211" mass="22967">MPRTSLRARKHPRQARSRETVEALLEAAAQVFERHGYAAGTTNRIAERAGVSIGSLYQYFPNKDALLLAIVERHVAEGAERLGPLLAALRDERPPLRAGLERIVAAMVALHAERPALHRVLFEEAPRPPALRRRLDALATAATAAVADWLRAVPEVRVADPKLAARLVVQVTESVTHNLVIHADPDRSPDRWAAETVALLEAYLGSAASSG</sequence>
<proteinExistence type="predicted"/>
<dbReference type="PRINTS" id="PR00455">
    <property type="entry name" value="HTHTETR"/>
</dbReference>
<evidence type="ECO:0000313" key="5">
    <source>
        <dbReference type="Proteomes" id="UP000585272"/>
    </source>
</evidence>
<evidence type="ECO:0000313" key="4">
    <source>
        <dbReference type="EMBL" id="MBB4661947.1"/>
    </source>
</evidence>
<dbReference type="Proteomes" id="UP000585272">
    <property type="component" value="Unassembled WGS sequence"/>
</dbReference>
<dbReference type="InterPro" id="IPR050109">
    <property type="entry name" value="HTH-type_TetR-like_transc_reg"/>
</dbReference>
<reference evidence="4 5" key="1">
    <citation type="submission" date="2020-08" db="EMBL/GenBank/DDBJ databases">
        <title>Genomic Encyclopedia of Archaeal and Bacterial Type Strains, Phase II (KMG-II): from individual species to whole genera.</title>
        <authorList>
            <person name="Goeker M."/>
        </authorList>
    </citation>
    <scope>NUCLEOTIDE SEQUENCE [LARGE SCALE GENOMIC DNA]</scope>
    <source>
        <strain evidence="4 5">DSM 23288</strain>
    </source>
</reference>
<dbReference type="Pfam" id="PF17918">
    <property type="entry name" value="TetR_C_15"/>
    <property type="match status" value="1"/>
</dbReference>
<keyword evidence="5" id="KW-1185">Reference proteome</keyword>
<feature type="DNA-binding region" description="H-T-H motif" evidence="2">
    <location>
        <begin position="41"/>
        <end position="60"/>
    </location>
</feature>
<dbReference type="AlphaFoldDB" id="A0A840IAK7"/>
<dbReference type="InterPro" id="IPR041669">
    <property type="entry name" value="TetR_C_15"/>
</dbReference>
<dbReference type="InterPro" id="IPR001647">
    <property type="entry name" value="HTH_TetR"/>
</dbReference>
<feature type="domain" description="HTH tetR-type" evidence="3">
    <location>
        <begin position="18"/>
        <end position="78"/>
    </location>
</feature>
<dbReference type="RefSeq" id="WP_183340544.1">
    <property type="nucleotide sequence ID" value="NZ_JACHNU010000001.1"/>
</dbReference>
<gene>
    <name evidence="4" type="ORF">BDZ31_001520</name>
</gene>